<dbReference type="GO" id="GO:0016791">
    <property type="term" value="F:phosphatase activity"/>
    <property type="evidence" value="ECO:0007669"/>
    <property type="project" value="TreeGrafter"/>
</dbReference>
<dbReference type="PANTHER" id="PTHR48100:SF59">
    <property type="entry name" value="ADENOSYLCOBALAMIN_ALPHA-RIBAZOLE PHOSPHATASE"/>
    <property type="match status" value="1"/>
</dbReference>
<dbReference type="Gene3D" id="3.40.50.1240">
    <property type="entry name" value="Phosphoglycerate mutase-like"/>
    <property type="match status" value="1"/>
</dbReference>
<evidence type="ECO:0000256" key="2">
    <source>
        <dbReference type="PIRSR" id="PIRSR613078-2"/>
    </source>
</evidence>
<feature type="compositionally biased region" description="Basic and acidic residues" evidence="3">
    <location>
        <begin position="1"/>
        <end position="15"/>
    </location>
</feature>
<feature type="binding site" evidence="2">
    <location>
        <begin position="48"/>
        <end position="55"/>
    </location>
    <ligand>
        <name>substrate</name>
    </ligand>
</feature>
<dbReference type="EMBL" id="FN650140">
    <property type="protein sequence ID" value="CBJ13429.1"/>
    <property type="molecule type" value="Genomic_DNA"/>
</dbReference>
<sequence length="254" mass="29116">MQEKKECIDKKEEQKSSSLSSGLFHSVFSSVSPDSSFRRGNAKIVIMRHAETLWNEPRKRIQGQSPNAEIELSEKGKQDIIRTLDSSKTPDLLILSPLHRCIQTAETWFGMQFKQIKTPTVFIEGLKEVNAGKLEGLYVDELSGEPEKIWNLWKNDPLGFPGFPDGETLEEFQHRVLQTFSELCNSYGDKPQEICIITHGGPMRVLGCFLNDKDLSHLWDHTVTNLERLELTRDQIIRLQNYVQENTLNSFPIL</sequence>
<dbReference type="PANTHER" id="PTHR48100">
    <property type="entry name" value="BROAD-SPECIFICITY PHOSPHATASE YOR283W-RELATED"/>
    <property type="match status" value="1"/>
</dbReference>
<accession>D3HLU9</accession>
<dbReference type="Proteomes" id="UP000001060">
    <property type="component" value="Chromosome"/>
</dbReference>
<dbReference type="InterPro" id="IPR013078">
    <property type="entry name" value="His_Pase_superF_clade-1"/>
</dbReference>
<feature type="active site" description="Proton donor/acceptor" evidence="1">
    <location>
        <position position="128"/>
    </location>
</feature>
<name>D3HLU9_LEGLN</name>
<feature type="region of interest" description="Disordered" evidence="3">
    <location>
        <begin position="1"/>
        <end position="20"/>
    </location>
</feature>
<dbReference type="Pfam" id="PF00300">
    <property type="entry name" value="His_Phos_1"/>
    <property type="match status" value="1"/>
</dbReference>
<dbReference type="RefSeq" id="WP_003634889.1">
    <property type="nucleotide sequence ID" value="NC_013861.1"/>
</dbReference>
<protein>
    <submittedName>
        <fullName evidence="4">Putative phosphoglycerate mutase family protein</fullName>
    </submittedName>
</protein>
<dbReference type="OrthoDB" id="9781415at2"/>
<evidence type="ECO:0000256" key="3">
    <source>
        <dbReference type="SAM" id="MobiDB-lite"/>
    </source>
</evidence>
<reference evidence="4 5" key="1">
    <citation type="journal article" date="2010" name="PLoS Genet.">
        <title>Analysis of the Legionella longbeachae genome and transcriptome uncovers unique strategies to cause Legionnaires' disease.</title>
        <authorList>
            <person name="Cazalet C."/>
            <person name="Gomez-Valero L."/>
            <person name="Rusniok C."/>
            <person name="Lomma M."/>
            <person name="Dervins-Ravault D."/>
            <person name="Newton H."/>
            <person name="Sansom F."/>
            <person name="Jarraud S."/>
            <person name="Zidane N."/>
            <person name="Ma L."/>
            <person name="Bouchier C."/>
            <person name="Etienne J."/>
            <person name="Hartland E."/>
            <person name="Buchrieser C."/>
        </authorList>
    </citation>
    <scope>NUCLEOTIDE SEQUENCE [LARGE SCALE GENOMIC DNA]</scope>
    <source>
        <strain evidence="4 5">NSW150</strain>
    </source>
</reference>
<evidence type="ECO:0000313" key="5">
    <source>
        <dbReference type="Proteomes" id="UP000001060"/>
    </source>
</evidence>
<dbReference type="eggNOG" id="COG0406">
    <property type="taxonomic scope" value="Bacteria"/>
</dbReference>
<dbReference type="CDD" id="cd07067">
    <property type="entry name" value="HP_PGM_like"/>
    <property type="match status" value="1"/>
</dbReference>
<dbReference type="InterPro" id="IPR050275">
    <property type="entry name" value="PGM_Phosphatase"/>
</dbReference>
<dbReference type="GeneID" id="40927169"/>
<dbReference type="GO" id="GO:0005737">
    <property type="term" value="C:cytoplasm"/>
    <property type="evidence" value="ECO:0007669"/>
    <property type="project" value="TreeGrafter"/>
</dbReference>
<evidence type="ECO:0000256" key="1">
    <source>
        <dbReference type="PIRSR" id="PIRSR613078-1"/>
    </source>
</evidence>
<feature type="binding site" evidence="2">
    <location>
        <position position="100"/>
    </location>
    <ligand>
        <name>substrate</name>
    </ligand>
</feature>
<dbReference type="KEGG" id="llo:LLO_2982"/>
<gene>
    <name evidence="4" type="ordered locus">LLO_2982</name>
</gene>
<organism evidence="4 5">
    <name type="scientific">Legionella longbeachae serogroup 1 (strain NSW150)</name>
    <dbReference type="NCBI Taxonomy" id="661367"/>
    <lineage>
        <taxon>Bacteria</taxon>
        <taxon>Pseudomonadati</taxon>
        <taxon>Pseudomonadota</taxon>
        <taxon>Gammaproteobacteria</taxon>
        <taxon>Legionellales</taxon>
        <taxon>Legionellaceae</taxon>
        <taxon>Legionella</taxon>
    </lineage>
</organism>
<evidence type="ECO:0000313" key="4">
    <source>
        <dbReference type="EMBL" id="CBJ13429.1"/>
    </source>
</evidence>
<dbReference type="InterPro" id="IPR029033">
    <property type="entry name" value="His_PPase_superfam"/>
</dbReference>
<proteinExistence type="predicted"/>
<dbReference type="SUPFAM" id="SSF53254">
    <property type="entry name" value="Phosphoglycerate mutase-like"/>
    <property type="match status" value="1"/>
</dbReference>
<feature type="active site" description="Tele-phosphohistidine intermediate" evidence="1">
    <location>
        <position position="49"/>
    </location>
</feature>
<keyword evidence="5" id="KW-1185">Reference proteome</keyword>
<dbReference type="SMART" id="SM00855">
    <property type="entry name" value="PGAM"/>
    <property type="match status" value="1"/>
</dbReference>
<dbReference type="HOGENOM" id="CLU_1093250_0_0_6"/>
<dbReference type="AlphaFoldDB" id="D3HLU9"/>
<dbReference type="STRING" id="661367.LLO_2982"/>